<evidence type="ECO:0000313" key="1">
    <source>
        <dbReference type="EMBL" id="MBO9154036.1"/>
    </source>
</evidence>
<reference evidence="2" key="1">
    <citation type="submission" date="2021-03" db="EMBL/GenBank/DDBJ databases">
        <title>Assistant Professor.</title>
        <authorList>
            <person name="Huq M.A."/>
        </authorList>
    </citation>
    <scope>NUCLEOTIDE SEQUENCE [LARGE SCALE GENOMIC DNA]</scope>
    <source>
        <strain evidence="2">MAH-28</strain>
    </source>
</reference>
<dbReference type="Proteomes" id="UP000679126">
    <property type="component" value="Unassembled WGS sequence"/>
</dbReference>
<protein>
    <submittedName>
        <fullName evidence="1">Uncharacterized protein</fullName>
    </submittedName>
</protein>
<name>A0ABS3YH76_9BACT</name>
<organism evidence="1 2">
    <name type="scientific">Chitinophaga chungangae</name>
    <dbReference type="NCBI Taxonomy" id="2821488"/>
    <lineage>
        <taxon>Bacteria</taxon>
        <taxon>Pseudomonadati</taxon>
        <taxon>Bacteroidota</taxon>
        <taxon>Chitinophagia</taxon>
        <taxon>Chitinophagales</taxon>
        <taxon>Chitinophagaceae</taxon>
        <taxon>Chitinophaga</taxon>
    </lineage>
</organism>
<sequence length="81" mass="9676">MDQHIITVYIDDKPYRFRVNIDHKLEKTTYLVSSESDEDFIPQDFRIDENGHADIEESGRTVEQEQIARLVWQEIINKQKP</sequence>
<accession>A0ABS3YH76</accession>
<gene>
    <name evidence="1" type="ORF">J7I43_17545</name>
</gene>
<comment type="caution">
    <text evidence="1">The sequence shown here is derived from an EMBL/GenBank/DDBJ whole genome shotgun (WGS) entry which is preliminary data.</text>
</comment>
<dbReference type="RefSeq" id="WP_209147156.1">
    <property type="nucleotide sequence ID" value="NZ_JAGHKP010000003.1"/>
</dbReference>
<keyword evidence="2" id="KW-1185">Reference proteome</keyword>
<proteinExistence type="predicted"/>
<dbReference type="EMBL" id="JAGHKP010000003">
    <property type="protein sequence ID" value="MBO9154036.1"/>
    <property type="molecule type" value="Genomic_DNA"/>
</dbReference>
<evidence type="ECO:0000313" key="2">
    <source>
        <dbReference type="Proteomes" id="UP000679126"/>
    </source>
</evidence>